<dbReference type="EMBL" id="HBKP01017147">
    <property type="protein sequence ID" value="CAE2228552.1"/>
    <property type="molecule type" value="Transcribed_RNA"/>
</dbReference>
<evidence type="ECO:0000256" key="2">
    <source>
        <dbReference type="SAM" id="MobiDB-lite"/>
    </source>
</evidence>
<dbReference type="InterPro" id="IPR052769">
    <property type="entry name" value="TPR_domain_protein"/>
</dbReference>
<dbReference type="AlphaFoldDB" id="A0A6U1VYX4"/>
<keyword evidence="1" id="KW-0802">TPR repeat</keyword>
<dbReference type="Pfam" id="PF00515">
    <property type="entry name" value="TPR_1"/>
    <property type="match status" value="1"/>
</dbReference>
<feature type="repeat" description="TPR" evidence="1">
    <location>
        <begin position="117"/>
        <end position="150"/>
    </location>
</feature>
<dbReference type="Gene3D" id="1.25.40.10">
    <property type="entry name" value="Tetratricopeptide repeat domain"/>
    <property type="match status" value="1"/>
</dbReference>
<name>A0A6U1VYX4_9EUKA</name>
<feature type="repeat" description="TPR" evidence="1">
    <location>
        <begin position="189"/>
        <end position="222"/>
    </location>
</feature>
<dbReference type="InterPro" id="IPR019734">
    <property type="entry name" value="TPR_rpt"/>
</dbReference>
<reference evidence="4" key="1">
    <citation type="submission" date="2021-01" db="EMBL/GenBank/DDBJ databases">
        <authorList>
            <person name="Corre E."/>
            <person name="Pelletier E."/>
            <person name="Niang G."/>
            <person name="Scheremetjew M."/>
            <person name="Finn R."/>
            <person name="Kale V."/>
            <person name="Holt S."/>
            <person name="Cochrane G."/>
            <person name="Meng A."/>
            <person name="Brown T."/>
            <person name="Cohen L."/>
        </authorList>
    </citation>
    <scope>NUCLEOTIDE SEQUENCE</scope>
    <source>
        <strain evidence="4">DIVA3 518/3/11/1/6</strain>
    </source>
</reference>
<dbReference type="EMBL" id="HBKP01017149">
    <property type="protein sequence ID" value="CAE2228557.1"/>
    <property type="molecule type" value="Transcribed_RNA"/>
</dbReference>
<accession>A0A6U1VYX4</accession>
<dbReference type="PANTHER" id="PTHR46014:SF1">
    <property type="entry name" value="TETRATRICOPEPTIDE REPEAT PROTEIN 1"/>
    <property type="match status" value="1"/>
</dbReference>
<dbReference type="InterPro" id="IPR011990">
    <property type="entry name" value="TPR-like_helical_dom_sf"/>
</dbReference>
<evidence type="ECO:0000256" key="1">
    <source>
        <dbReference type="PROSITE-ProRule" id="PRU00339"/>
    </source>
</evidence>
<feature type="compositionally biased region" description="Acidic residues" evidence="2">
    <location>
        <begin position="94"/>
        <end position="103"/>
    </location>
</feature>
<dbReference type="SMART" id="SM00028">
    <property type="entry name" value="TPR"/>
    <property type="match status" value="3"/>
</dbReference>
<evidence type="ECO:0000313" key="4">
    <source>
        <dbReference type="EMBL" id="CAE2228557.1"/>
    </source>
</evidence>
<dbReference type="SUPFAM" id="SSF48452">
    <property type="entry name" value="TPR-like"/>
    <property type="match status" value="1"/>
</dbReference>
<feature type="compositionally biased region" description="Basic and acidic residues" evidence="2">
    <location>
        <begin position="20"/>
        <end position="60"/>
    </location>
</feature>
<protein>
    <submittedName>
        <fullName evidence="4">Uncharacterized protein</fullName>
    </submittedName>
</protein>
<gene>
    <name evidence="3" type="ORF">VSP0166_LOCUS12146</name>
    <name evidence="4" type="ORF">VSP0166_LOCUS12148</name>
</gene>
<dbReference type="PANTHER" id="PTHR46014">
    <property type="entry name" value="TETRATRICOPEPTIDE REPEAT PROTEIN 1"/>
    <property type="match status" value="1"/>
</dbReference>
<organism evidence="4">
    <name type="scientific">Vannella robusta</name>
    <dbReference type="NCBI Taxonomy" id="1487602"/>
    <lineage>
        <taxon>Eukaryota</taxon>
        <taxon>Amoebozoa</taxon>
        <taxon>Discosea</taxon>
        <taxon>Flabellinia</taxon>
        <taxon>Vannellidae</taxon>
        <taxon>Vannella</taxon>
    </lineage>
</organism>
<feature type="region of interest" description="Disordered" evidence="2">
    <location>
        <begin position="1"/>
        <end position="103"/>
    </location>
</feature>
<sequence>MSSPFDESKFNEDVFSAPSFKERERIIEEKRKMFEESESEEFKRNKQKMLDKLKETREASRSTPPETESYVEEVTEIPDDKIEKPQTPEQAKNEEEDEESEDEILTIDEIESLVEQAMEHKAVGNEYYKEGLWEAAIGEYTKALQVCPKSSNSRAVFYGNRAACWRNLLEYEKTIEDCTKALKYDEKYERVLLRRADAYERLEKLSEALEDYKKILEINPQSKLARKSVQSLPQQIQVKQEREKEEMMGKLKEVGNSLLGLVGLSLDNFQFNQDPNTGGYSVNFQNN</sequence>
<dbReference type="PROSITE" id="PS50005">
    <property type="entry name" value="TPR"/>
    <property type="match status" value="2"/>
</dbReference>
<proteinExistence type="predicted"/>
<feature type="compositionally biased region" description="Basic and acidic residues" evidence="2">
    <location>
        <begin position="1"/>
        <end position="12"/>
    </location>
</feature>
<evidence type="ECO:0000313" key="3">
    <source>
        <dbReference type="EMBL" id="CAE2228552.1"/>
    </source>
</evidence>